<dbReference type="EMBL" id="CP036402">
    <property type="protein sequence ID" value="QBI19522.1"/>
    <property type="molecule type" value="Genomic_DNA"/>
</dbReference>
<evidence type="ECO:0000256" key="1">
    <source>
        <dbReference type="SAM" id="MobiDB-lite"/>
    </source>
</evidence>
<reference evidence="2 3" key="1">
    <citation type="submission" date="2019-01" db="EMBL/GenBank/DDBJ databases">
        <title>Egibacter rhizosphaerae EGI 80759T.</title>
        <authorList>
            <person name="Chen D.-D."/>
            <person name="Tian Y."/>
            <person name="Jiao J.-Y."/>
            <person name="Zhang X.-T."/>
            <person name="Zhang Y.-G."/>
            <person name="Zhang Y."/>
            <person name="Xiao M."/>
            <person name="Shu W.-S."/>
            <person name="Li W.-J."/>
        </authorList>
    </citation>
    <scope>NUCLEOTIDE SEQUENCE [LARGE SCALE GENOMIC DNA]</scope>
    <source>
        <strain evidence="2 3">EGI 80759</strain>
    </source>
</reference>
<evidence type="ECO:0000313" key="3">
    <source>
        <dbReference type="Proteomes" id="UP000291469"/>
    </source>
</evidence>
<organism evidence="2 3">
    <name type="scientific">Egibacter rhizosphaerae</name>
    <dbReference type="NCBI Taxonomy" id="1670831"/>
    <lineage>
        <taxon>Bacteria</taxon>
        <taxon>Bacillati</taxon>
        <taxon>Actinomycetota</taxon>
        <taxon>Nitriliruptoria</taxon>
        <taxon>Egibacterales</taxon>
        <taxon>Egibacteraceae</taxon>
        <taxon>Egibacter</taxon>
    </lineage>
</organism>
<feature type="compositionally biased region" description="Gly residues" evidence="1">
    <location>
        <begin position="42"/>
        <end position="54"/>
    </location>
</feature>
<name>A0A411YEH4_9ACTN</name>
<dbReference type="AlphaFoldDB" id="A0A411YEH4"/>
<dbReference type="Proteomes" id="UP000291469">
    <property type="component" value="Chromosome"/>
</dbReference>
<keyword evidence="3" id="KW-1185">Reference proteome</keyword>
<proteinExistence type="predicted"/>
<gene>
    <name evidence="2" type="ORF">ER308_08140</name>
</gene>
<sequence length="70" mass="7081">MPCARSTRARRRAYGGSTPPATRLRGRARPARPPATSDNGPARGGGAAPTGGCGTTPVAPTSGPPRTTRR</sequence>
<dbReference type="KEGG" id="erz:ER308_08140"/>
<feature type="region of interest" description="Disordered" evidence="1">
    <location>
        <begin position="1"/>
        <end position="70"/>
    </location>
</feature>
<protein>
    <submittedName>
        <fullName evidence="2">Uncharacterized protein</fullName>
    </submittedName>
</protein>
<accession>A0A411YEH4</accession>
<evidence type="ECO:0000313" key="2">
    <source>
        <dbReference type="EMBL" id="QBI19522.1"/>
    </source>
</evidence>